<keyword evidence="4" id="KW-0472">Membrane</keyword>
<dbReference type="RefSeq" id="WP_107297606.1">
    <property type="nucleotide sequence ID" value="NZ_PYMB01000002.1"/>
</dbReference>
<evidence type="ECO:0000313" key="6">
    <source>
        <dbReference type="EMBL" id="PSW14361.1"/>
    </source>
</evidence>
<keyword evidence="4" id="KW-1133">Transmembrane helix</keyword>
<dbReference type="InterPro" id="IPR029787">
    <property type="entry name" value="Nucleotide_cyclase"/>
</dbReference>
<dbReference type="PROSITE" id="PS50887">
    <property type="entry name" value="GGDEF"/>
    <property type="match status" value="1"/>
</dbReference>
<accession>A0A2T3NH88</accession>
<feature type="transmembrane region" description="Helical" evidence="4">
    <location>
        <begin position="7"/>
        <end position="28"/>
    </location>
</feature>
<dbReference type="CDD" id="cd01949">
    <property type="entry name" value="GGDEF"/>
    <property type="match status" value="1"/>
</dbReference>
<dbReference type="PANTHER" id="PTHR45138:SF9">
    <property type="entry name" value="DIGUANYLATE CYCLASE DGCM-RELATED"/>
    <property type="match status" value="1"/>
</dbReference>
<organism evidence="6 7">
    <name type="scientific">Photobacterium rosenbergii</name>
    <dbReference type="NCBI Taxonomy" id="294936"/>
    <lineage>
        <taxon>Bacteria</taxon>
        <taxon>Pseudomonadati</taxon>
        <taxon>Pseudomonadota</taxon>
        <taxon>Gammaproteobacteria</taxon>
        <taxon>Vibrionales</taxon>
        <taxon>Vibrionaceae</taxon>
        <taxon>Photobacterium</taxon>
    </lineage>
</organism>
<comment type="cofactor">
    <cofactor evidence="1">
        <name>Mg(2+)</name>
        <dbReference type="ChEBI" id="CHEBI:18420"/>
    </cofactor>
</comment>
<gene>
    <name evidence="6" type="ORF">C9J01_07950</name>
</gene>
<dbReference type="AlphaFoldDB" id="A0A2T3NH88"/>
<dbReference type="FunFam" id="3.30.70.270:FF:000001">
    <property type="entry name" value="Diguanylate cyclase domain protein"/>
    <property type="match status" value="1"/>
</dbReference>
<dbReference type="InterPro" id="IPR043128">
    <property type="entry name" value="Rev_trsase/Diguanyl_cyclase"/>
</dbReference>
<dbReference type="Proteomes" id="UP000241346">
    <property type="component" value="Unassembled WGS sequence"/>
</dbReference>
<dbReference type="InterPro" id="IPR000160">
    <property type="entry name" value="GGDEF_dom"/>
</dbReference>
<dbReference type="GO" id="GO:0052621">
    <property type="term" value="F:diguanylate cyclase activity"/>
    <property type="evidence" value="ECO:0007669"/>
    <property type="project" value="UniProtKB-EC"/>
</dbReference>
<sequence length="603" mass="67311">MKVQPRLLISIIFPLVISVLSLLIYVGYSEYKNNQNAAISQATSNVRIAREYLEHHFHSAQSHLYLLEQLWEEKNSIDGLMGAAQTIVSEKSKYLEVGLLAYGNYYGTDGFYREAVAQKVAKRPWYMPARAGQSYITPMYLSGSTGKWTVAFVAVLETVKQQEVRIILEVDVESLYDNLSLLKTLDHGYVYAVERGTGNIVMHPDPSRIGTPSVSVSRDLLAVIEEGKGAGIISSYEYKDKEKFSVYEVNDLHNWIVLSGAAKSEIIMHTFSISAVTLSLLVFILIIGLSFYIIHRVHIYGRQLSEVESLPELLDALKQMVEGVIGCQSIHLYMRNVYSGDFESAQCKHCISEKELRLNLASKLGRLAKLPEKQPDILSAFLAPGKACIRVPLTKNKQLIGLLYITSPRLELPFFINMLRTYAQGALGHVMLALRIQQTDAMTGLRNKNYLQAQIEKQLKAEAKCYVAMIDIDDFKIINDSYGHLFGDKVITSVANCLREESDRHAVVARYGGEEFAILLPAKDLLAAKAKLESIRSSVSGVEITDGRKSCRVHVSIGVAEVSDNMEKSIARADQALYQAKANGKNQVVIYCLNSMLQTTFAE</sequence>
<dbReference type="EMBL" id="PYMB01000002">
    <property type="protein sequence ID" value="PSW14361.1"/>
    <property type="molecule type" value="Genomic_DNA"/>
</dbReference>
<dbReference type="InterPro" id="IPR050469">
    <property type="entry name" value="Diguanylate_Cyclase"/>
</dbReference>
<proteinExistence type="predicted"/>
<dbReference type="CDD" id="cd12912">
    <property type="entry name" value="PDC2_MCP_like"/>
    <property type="match status" value="1"/>
</dbReference>
<name>A0A2T3NH88_9GAMM</name>
<dbReference type="PANTHER" id="PTHR45138">
    <property type="entry name" value="REGULATORY COMPONENTS OF SENSORY TRANSDUCTION SYSTEM"/>
    <property type="match status" value="1"/>
</dbReference>
<dbReference type="SUPFAM" id="SSF55073">
    <property type="entry name" value="Nucleotide cyclase"/>
    <property type="match status" value="1"/>
</dbReference>
<evidence type="ECO:0000256" key="1">
    <source>
        <dbReference type="ARBA" id="ARBA00001946"/>
    </source>
</evidence>
<comment type="catalytic activity">
    <reaction evidence="3">
        <text>2 GTP = 3',3'-c-di-GMP + 2 diphosphate</text>
        <dbReference type="Rhea" id="RHEA:24898"/>
        <dbReference type="ChEBI" id="CHEBI:33019"/>
        <dbReference type="ChEBI" id="CHEBI:37565"/>
        <dbReference type="ChEBI" id="CHEBI:58805"/>
        <dbReference type="EC" id="2.7.7.65"/>
    </reaction>
</comment>
<dbReference type="GO" id="GO:1902201">
    <property type="term" value="P:negative regulation of bacterial-type flagellum-dependent cell motility"/>
    <property type="evidence" value="ECO:0007669"/>
    <property type="project" value="TreeGrafter"/>
</dbReference>
<dbReference type="SMART" id="SM00267">
    <property type="entry name" value="GGDEF"/>
    <property type="match status" value="1"/>
</dbReference>
<evidence type="ECO:0000256" key="3">
    <source>
        <dbReference type="ARBA" id="ARBA00034247"/>
    </source>
</evidence>
<dbReference type="Pfam" id="PF00990">
    <property type="entry name" value="GGDEF"/>
    <property type="match status" value="1"/>
</dbReference>
<dbReference type="Gene3D" id="3.30.450.20">
    <property type="entry name" value="PAS domain"/>
    <property type="match status" value="2"/>
</dbReference>
<evidence type="ECO:0000256" key="2">
    <source>
        <dbReference type="ARBA" id="ARBA00012528"/>
    </source>
</evidence>
<comment type="caution">
    <text evidence="6">The sequence shown here is derived from an EMBL/GenBank/DDBJ whole genome shotgun (WGS) entry which is preliminary data.</text>
</comment>
<feature type="transmembrane region" description="Helical" evidence="4">
    <location>
        <begin position="271"/>
        <end position="294"/>
    </location>
</feature>
<evidence type="ECO:0000256" key="4">
    <source>
        <dbReference type="SAM" id="Phobius"/>
    </source>
</evidence>
<evidence type="ECO:0000313" key="7">
    <source>
        <dbReference type="Proteomes" id="UP000241346"/>
    </source>
</evidence>
<evidence type="ECO:0000259" key="5">
    <source>
        <dbReference type="PROSITE" id="PS50887"/>
    </source>
</evidence>
<dbReference type="Gene3D" id="3.30.70.270">
    <property type="match status" value="1"/>
</dbReference>
<protein>
    <recommendedName>
        <fullName evidence="2">diguanylate cyclase</fullName>
        <ecNumber evidence="2">2.7.7.65</ecNumber>
    </recommendedName>
</protein>
<feature type="domain" description="GGDEF" evidence="5">
    <location>
        <begin position="463"/>
        <end position="593"/>
    </location>
</feature>
<dbReference type="GO" id="GO:0043709">
    <property type="term" value="P:cell adhesion involved in single-species biofilm formation"/>
    <property type="evidence" value="ECO:0007669"/>
    <property type="project" value="TreeGrafter"/>
</dbReference>
<keyword evidence="4" id="KW-0812">Transmembrane</keyword>
<dbReference type="EC" id="2.7.7.65" evidence="2"/>
<dbReference type="GO" id="GO:0005886">
    <property type="term" value="C:plasma membrane"/>
    <property type="evidence" value="ECO:0007669"/>
    <property type="project" value="TreeGrafter"/>
</dbReference>
<dbReference type="OrthoDB" id="5809416at2"/>
<reference evidence="6 7" key="1">
    <citation type="submission" date="2018-03" db="EMBL/GenBank/DDBJ databases">
        <title>Whole genome sequencing of Histamine producing bacteria.</title>
        <authorList>
            <person name="Butler K."/>
        </authorList>
    </citation>
    <scope>NUCLEOTIDE SEQUENCE [LARGE SCALE GENOMIC DNA]</scope>
    <source>
        <strain evidence="6 7">DSM 19138</strain>
    </source>
</reference>
<dbReference type="NCBIfam" id="TIGR00254">
    <property type="entry name" value="GGDEF"/>
    <property type="match status" value="1"/>
</dbReference>